<dbReference type="PROSITE" id="PS50297">
    <property type="entry name" value="ANK_REP_REGION"/>
    <property type="match status" value="1"/>
</dbReference>
<protein>
    <submittedName>
        <fullName evidence="4">Caseinolytic peptidase B</fullName>
    </submittedName>
</protein>
<keyword evidence="5" id="KW-1185">Reference proteome</keyword>
<keyword evidence="2 3" id="KW-0040">ANK repeat</keyword>
<name>A0A2J8A7Z4_9CHLO</name>
<keyword evidence="1" id="KW-0677">Repeat</keyword>
<dbReference type="Pfam" id="PF12796">
    <property type="entry name" value="Ank_2"/>
    <property type="match status" value="1"/>
</dbReference>
<evidence type="ECO:0000256" key="3">
    <source>
        <dbReference type="PROSITE-ProRule" id="PRU00023"/>
    </source>
</evidence>
<dbReference type="AlphaFoldDB" id="A0A2J8A7Z4"/>
<dbReference type="PANTHER" id="PTHR24189">
    <property type="entry name" value="MYOTROPHIN"/>
    <property type="match status" value="1"/>
</dbReference>
<dbReference type="InterPro" id="IPR002110">
    <property type="entry name" value="Ankyrin_rpt"/>
</dbReference>
<organism evidence="4 5">
    <name type="scientific">Tetrabaena socialis</name>
    <dbReference type="NCBI Taxonomy" id="47790"/>
    <lineage>
        <taxon>Eukaryota</taxon>
        <taxon>Viridiplantae</taxon>
        <taxon>Chlorophyta</taxon>
        <taxon>core chlorophytes</taxon>
        <taxon>Chlorophyceae</taxon>
        <taxon>CS clade</taxon>
        <taxon>Chlamydomonadales</taxon>
        <taxon>Tetrabaenaceae</taxon>
        <taxon>Tetrabaena</taxon>
    </lineage>
</organism>
<dbReference type="InterPro" id="IPR050745">
    <property type="entry name" value="Multifunctional_regulatory"/>
</dbReference>
<evidence type="ECO:0000256" key="1">
    <source>
        <dbReference type="ARBA" id="ARBA00022737"/>
    </source>
</evidence>
<dbReference type="SMART" id="SM00248">
    <property type="entry name" value="ANK"/>
    <property type="match status" value="2"/>
</dbReference>
<dbReference type="SUPFAM" id="SSF48403">
    <property type="entry name" value="Ankyrin repeat"/>
    <property type="match status" value="1"/>
</dbReference>
<gene>
    <name evidence="4" type="ORF">TSOC_004760</name>
</gene>
<dbReference type="Gene3D" id="1.25.40.20">
    <property type="entry name" value="Ankyrin repeat-containing domain"/>
    <property type="match status" value="1"/>
</dbReference>
<sequence length="70" mass="6952">MVACASDEAEVFKLLLTAGADVNAKATDGLTALILAALISSNAGVVQQLLAAGADVNAMATVRTFETVGS</sequence>
<dbReference type="EMBL" id="PGGS01000120">
    <property type="protein sequence ID" value="PNH08659.1"/>
    <property type="molecule type" value="Genomic_DNA"/>
</dbReference>
<feature type="repeat" description="ANK" evidence="3">
    <location>
        <begin position="1"/>
        <end position="27"/>
    </location>
</feature>
<evidence type="ECO:0000313" key="5">
    <source>
        <dbReference type="Proteomes" id="UP000236333"/>
    </source>
</evidence>
<proteinExistence type="predicted"/>
<reference evidence="4 5" key="1">
    <citation type="journal article" date="2017" name="Mol. Biol. Evol.">
        <title>The 4-celled Tetrabaena socialis nuclear genome reveals the essential components for genetic control of cell number at the origin of multicellularity in the volvocine lineage.</title>
        <authorList>
            <person name="Featherston J."/>
            <person name="Arakaki Y."/>
            <person name="Hanschen E.R."/>
            <person name="Ferris P.J."/>
            <person name="Michod R.E."/>
            <person name="Olson B.J.S.C."/>
            <person name="Nozaki H."/>
            <person name="Durand P.M."/>
        </authorList>
    </citation>
    <scope>NUCLEOTIDE SEQUENCE [LARGE SCALE GENOMIC DNA]</scope>
    <source>
        <strain evidence="4 5">NIES-571</strain>
    </source>
</reference>
<dbReference type="PROSITE" id="PS50088">
    <property type="entry name" value="ANK_REPEAT"/>
    <property type="match status" value="2"/>
</dbReference>
<dbReference type="OrthoDB" id="535596at2759"/>
<accession>A0A2J8A7Z4</accession>
<evidence type="ECO:0000313" key="4">
    <source>
        <dbReference type="EMBL" id="PNH08659.1"/>
    </source>
</evidence>
<dbReference type="PANTHER" id="PTHR24189:SF50">
    <property type="entry name" value="ANKYRIN REPEAT AND SOCS BOX PROTEIN 2"/>
    <property type="match status" value="1"/>
</dbReference>
<comment type="caution">
    <text evidence="4">The sequence shown here is derived from an EMBL/GenBank/DDBJ whole genome shotgun (WGS) entry which is preliminary data.</text>
</comment>
<feature type="repeat" description="ANK" evidence="3">
    <location>
        <begin position="28"/>
        <end position="61"/>
    </location>
</feature>
<evidence type="ECO:0000256" key="2">
    <source>
        <dbReference type="ARBA" id="ARBA00023043"/>
    </source>
</evidence>
<dbReference type="Proteomes" id="UP000236333">
    <property type="component" value="Unassembled WGS sequence"/>
</dbReference>
<dbReference type="InterPro" id="IPR036770">
    <property type="entry name" value="Ankyrin_rpt-contain_sf"/>
</dbReference>